<dbReference type="NCBIfam" id="TIGR03679">
    <property type="entry name" value="arCOG00187"/>
    <property type="match status" value="1"/>
</dbReference>
<organism evidence="3 4">
    <name type="scientific">Candidatus Syntropharchaeum caldarium</name>
    <dbReference type="NCBI Taxonomy" id="1838285"/>
    <lineage>
        <taxon>Archaea</taxon>
        <taxon>Methanobacteriati</taxon>
        <taxon>Methanobacteriota</taxon>
        <taxon>Stenosarchaea group</taxon>
        <taxon>Methanomicrobia</taxon>
        <taxon>Methanosarcinales</taxon>
        <taxon>ANME-2 cluster</taxon>
        <taxon>Candidatus Syntropharchaeum</taxon>
    </lineage>
</organism>
<dbReference type="GO" id="GO:0017183">
    <property type="term" value="P:protein histidyl modification to diphthamide"/>
    <property type="evidence" value="ECO:0007669"/>
    <property type="project" value="TreeGrafter"/>
</dbReference>
<dbReference type="PANTHER" id="PTHR12196">
    <property type="entry name" value="DOMAIN OF UNKNOWN FUNCTION 71 DUF71 -CONTAINING PROTEIN"/>
    <property type="match status" value="1"/>
</dbReference>
<evidence type="ECO:0000313" key="3">
    <source>
        <dbReference type="EMBL" id="OFV67405.1"/>
    </source>
</evidence>
<dbReference type="SUPFAM" id="SSF52402">
    <property type="entry name" value="Adenine nucleotide alpha hydrolases-like"/>
    <property type="match status" value="2"/>
</dbReference>
<dbReference type="CDD" id="cd01994">
    <property type="entry name" value="AANH_PF0828-like"/>
    <property type="match status" value="1"/>
</dbReference>
<evidence type="ECO:0000259" key="1">
    <source>
        <dbReference type="Pfam" id="PF00733"/>
    </source>
</evidence>
<dbReference type="Gene3D" id="3.40.50.620">
    <property type="entry name" value="HUPs"/>
    <property type="match status" value="2"/>
</dbReference>
<dbReference type="GO" id="GO:0004066">
    <property type="term" value="F:asparagine synthase (glutamine-hydrolyzing) activity"/>
    <property type="evidence" value="ECO:0007669"/>
    <property type="project" value="InterPro"/>
</dbReference>
<feature type="domain" description="Asparagine synthetase" evidence="1">
    <location>
        <begin position="164"/>
        <end position="287"/>
    </location>
</feature>
<dbReference type="Gene3D" id="3.60.20.10">
    <property type="entry name" value="Glutamine Phosphoribosylpyrophosphate, subunit 1, domain 1"/>
    <property type="match status" value="1"/>
</dbReference>
<dbReference type="Gene3D" id="3.90.1490.10">
    <property type="entry name" value="putative n-type atp pyrophosphatase, domain 2"/>
    <property type="match status" value="1"/>
</dbReference>
<feature type="domain" description="Asparagine synthetase" evidence="1">
    <location>
        <begin position="291"/>
        <end position="396"/>
    </location>
</feature>
<dbReference type="Pfam" id="PF00733">
    <property type="entry name" value="Asn_synthase"/>
    <property type="match status" value="2"/>
</dbReference>
<dbReference type="GO" id="GO:0017178">
    <property type="term" value="F:diphthine-ammonia ligase activity"/>
    <property type="evidence" value="ECO:0007669"/>
    <property type="project" value="TreeGrafter"/>
</dbReference>
<dbReference type="STRING" id="1838285.SCAL_001323"/>
<dbReference type="InterPro" id="IPR030662">
    <property type="entry name" value="DPH6/MJ0570"/>
</dbReference>
<dbReference type="SUPFAM" id="SSF56235">
    <property type="entry name" value="N-terminal nucleophile aminohydrolases (Ntn hydrolases)"/>
    <property type="match status" value="1"/>
</dbReference>
<dbReference type="AlphaFoldDB" id="A0A1F2P8N8"/>
<evidence type="ECO:0000313" key="4">
    <source>
        <dbReference type="Proteomes" id="UP000186940"/>
    </source>
</evidence>
<dbReference type="GO" id="GO:0006529">
    <property type="term" value="P:asparagine biosynthetic process"/>
    <property type="evidence" value="ECO:0007669"/>
    <property type="project" value="InterPro"/>
</dbReference>
<dbReference type="InterPro" id="IPR001962">
    <property type="entry name" value="Asn_synthase"/>
</dbReference>
<sequence>MTGIVGVFNHDFAPKLVSEGLKIIASRVDSPEIYGEDRSALGDVYFREDSVIAEDRSRAGYAMVRWQGEKVTIERDIIGVKPLFYSLSDGFAVSSERKVLLKLGFNDTFELNPREIISYDIMEGEATRTHKEFFPQGAEHQKERDAIKSDLKALILRSIKSNIPDEHFGLLLSGGVDSTLLAVCLKQIAGAERFTCYCAGISGAKDVEFAREAARKHGLNLSVIEVDTDDVESYLPEIIELVEDSSAMKAGVGLPILIAARRAKKDGITKIFVGNGADELFGGYGRHIESKDLNRDCFSDMLSYYERNGYRDDVIAANEGVEFLMPFLDPELIEYALKIPPELKIRGNLHKVILREVAVEIGLDEAFAFRKKTAAQYGSGFDRTIAKLARKNGYRSKSQYLRQFLGRENLRLGVLYSSGKDSTYAMYLMQMQNYSVECLITLRSKNPSSYMFHTPAIDLVPDQAKLLGIPLIIAETDGEEGSELQDLEKALLQGREEYKIEGIVTGALYSNYQRDRIEMIADRLGLKVFSPLWHIDQEHEMREILRAGFKFIFTAVAAEGLDDSWIGRQIDDTDIDRLVELNERYGINIAGEGGEFESLVIAGPNFKGELVIQDFEIIDEGMGAWRMTVRPGAGRN</sequence>
<feature type="domain" description="Diphthamide synthase" evidence="2">
    <location>
        <begin position="413"/>
        <end position="619"/>
    </location>
</feature>
<protein>
    <submittedName>
        <fullName evidence="3">Asparagine synthetase</fullName>
    </submittedName>
</protein>
<accession>A0A1F2P8N8</accession>
<dbReference type="InterPro" id="IPR022427">
    <property type="entry name" value="MJ0570_ATP-bd"/>
</dbReference>
<dbReference type="InterPro" id="IPR014729">
    <property type="entry name" value="Rossmann-like_a/b/a_fold"/>
</dbReference>
<dbReference type="CDD" id="cd01991">
    <property type="entry name" value="Asn_synthase_B_C"/>
    <property type="match status" value="1"/>
</dbReference>
<dbReference type="InterPro" id="IPR029055">
    <property type="entry name" value="Ntn_hydrolases_N"/>
</dbReference>
<proteinExistence type="predicted"/>
<dbReference type="NCBIfam" id="TIGR00290">
    <property type="entry name" value="MJ0570_dom"/>
    <property type="match status" value="1"/>
</dbReference>
<comment type="caution">
    <text evidence="3">The sequence shown here is derived from an EMBL/GenBank/DDBJ whole genome shotgun (WGS) entry which is preliminary data.</text>
</comment>
<dbReference type="PANTHER" id="PTHR12196:SF2">
    <property type="entry name" value="DIPHTHINE--AMMONIA LIGASE"/>
    <property type="match status" value="1"/>
</dbReference>
<evidence type="ECO:0000259" key="2">
    <source>
        <dbReference type="Pfam" id="PF01902"/>
    </source>
</evidence>
<dbReference type="Pfam" id="PF01902">
    <property type="entry name" value="Diphthami_syn_2"/>
    <property type="match status" value="1"/>
</dbReference>
<gene>
    <name evidence="3" type="ORF">SCAL_001323</name>
</gene>
<name>A0A1F2P8N8_9EURY</name>
<reference evidence="3" key="1">
    <citation type="submission" date="2016-05" db="EMBL/GenBank/DDBJ databases">
        <title>Microbial consortia oxidize butane by reversing methanogenesis.</title>
        <authorList>
            <person name="Laso-Perez R."/>
            <person name="Richter M."/>
            <person name="Wegener G."/>
            <person name="Musat F."/>
        </authorList>
    </citation>
    <scope>NUCLEOTIDE SEQUENCE [LARGE SCALE GENOMIC DNA]</scope>
    <source>
        <strain evidence="3">BOX2</strain>
    </source>
</reference>
<dbReference type="EMBL" id="LYOS01000004">
    <property type="protein sequence ID" value="OFV67405.1"/>
    <property type="molecule type" value="Genomic_DNA"/>
</dbReference>
<dbReference type="InterPro" id="IPR002761">
    <property type="entry name" value="Diphthami_syn_dom"/>
</dbReference>
<dbReference type="Proteomes" id="UP000186940">
    <property type="component" value="Unassembled WGS sequence"/>
</dbReference>
<keyword evidence="4" id="KW-1185">Reference proteome</keyword>